<gene>
    <name evidence="1" type="ORF">B0H17DRAFT_867613</name>
</gene>
<dbReference type="Proteomes" id="UP001221757">
    <property type="component" value="Unassembled WGS sequence"/>
</dbReference>
<reference evidence="1" key="1">
    <citation type="submission" date="2023-03" db="EMBL/GenBank/DDBJ databases">
        <title>Massive genome expansion in bonnet fungi (Mycena s.s.) driven by repeated elements and novel gene families across ecological guilds.</title>
        <authorList>
            <consortium name="Lawrence Berkeley National Laboratory"/>
            <person name="Harder C.B."/>
            <person name="Miyauchi S."/>
            <person name="Viragh M."/>
            <person name="Kuo A."/>
            <person name="Thoen E."/>
            <person name="Andreopoulos B."/>
            <person name="Lu D."/>
            <person name="Skrede I."/>
            <person name="Drula E."/>
            <person name="Henrissat B."/>
            <person name="Morin E."/>
            <person name="Kohler A."/>
            <person name="Barry K."/>
            <person name="LaButti K."/>
            <person name="Morin E."/>
            <person name="Salamov A."/>
            <person name="Lipzen A."/>
            <person name="Mereny Z."/>
            <person name="Hegedus B."/>
            <person name="Baldrian P."/>
            <person name="Stursova M."/>
            <person name="Weitz H."/>
            <person name="Taylor A."/>
            <person name="Grigoriev I.V."/>
            <person name="Nagy L.G."/>
            <person name="Martin F."/>
            <person name="Kauserud H."/>
        </authorList>
    </citation>
    <scope>NUCLEOTIDE SEQUENCE</scope>
    <source>
        <strain evidence="1">CBHHK067</strain>
    </source>
</reference>
<organism evidence="1 2">
    <name type="scientific">Mycena rosella</name>
    <name type="common">Pink bonnet</name>
    <name type="synonym">Agaricus rosellus</name>
    <dbReference type="NCBI Taxonomy" id="1033263"/>
    <lineage>
        <taxon>Eukaryota</taxon>
        <taxon>Fungi</taxon>
        <taxon>Dikarya</taxon>
        <taxon>Basidiomycota</taxon>
        <taxon>Agaricomycotina</taxon>
        <taxon>Agaricomycetes</taxon>
        <taxon>Agaricomycetidae</taxon>
        <taxon>Agaricales</taxon>
        <taxon>Marasmiineae</taxon>
        <taxon>Mycenaceae</taxon>
        <taxon>Mycena</taxon>
    </lineage>
</organism>
<dbReference type="InterPro" id="IPR005198">
    <property type="entry name" value="Glyco_hydro_76"/>
</dbReference>
<sequence length="81" mass="8562">LSALLAEATSDAIYMDAATESAAFIYNHLRNADNVVQDGIDASANSSCSLDSIQAPYNAGLMIEGLTILYSITQNASIYDL</sequence>
<comment type="caution">
    <text evidence="1">The sequence shown here is derived from an EMBL/GenBank/DDBJ whole genome shotgun (WGS) entry which is preliminary data.</text>
</comment>
<dbReference type="EMBL" id="JARKIE010000191">
    <property type="protein sequence ID" value="KAJ7668927.1"/>
    <property type="molecule type" value="Genomic_DNA"/>
</dbReference>
<evidence type="ECO:0000313" key="1">
    <source>
        <dbReference type="EMBL" id="KAJ7668927.1"/>
    </source>
</evidence>
<feature type="non-terminal residue" evidence="1">
    <location>
        <position position="81"/>
    </location>
</feature>
<proteinExistence type="predicted"/>
<keyword evidence="2" id="KW-1185">Reference proteome</keyword>
<feature type="non-terminal residue" evidence="1">
    <location>
        <position position="1"/>
    </location>
</feature>
<evidence type="ECO:0000313" key="2">
    <source>
        <dbReference type="Proteomes" id="UP001221757"/>
    </source>
</evidence>
<protein>
    <submittedName>
        <fullName evidence="1">Uncharacterized protein</fullName>
    </submittedName>
</protein>
<accession>A0AAD7CXS4</accession>
<dbReference type="SUPFAM" id="SSF48208">
    <property type="entry name" value="Six-hairpin glycosidases"/>
    <property type="match status" value="1"/>
</dbReference>
<dbReference type="GO" id="GO:0005975">
    <property type="term" value="P:carbohydrate metabolic process"/>
    <property type="evidence" value="ECO:0007669"/>
    <property type="project" value="InterPro"/>
</dbReference>
<dbReference type="AlphaFoldDB" id="A0AAD7CXS4"/>
<dbReference type="InterPro" id="IPR008928">
    <property type="entry name" value="6-hairpin_glycosidase_sf"/>
</dbReference>
<name>A0AAD7CXS4_MYCRO</name>
<dbReference type="Pfam" id="PF03663">
    <property type="entry name" value="Glyco_hydro_76"/>
    <property type="match status" value="1"/>
</dbReference>
<dbReference type="Gene3D" id="1.50.10.20">
    <property type="match status" value="1"/>
</dbReference>